<gene>
    <name evidence="1" type="ORF">L6164_018744</name>
</gene>
<dbReference type="EMBL" id="CM039432">
    <property type="protein sequence ID" value="KAI4334001.1"/>
    <property type="molecule type" value="Genomic_DNA"/>
</dbReference>
<dbReference type="Proteomes" id="UP000828941">
    <property type="component" value="Chromosome 7"/>
</dbReference>
<evidence type="ECO:0000313" key="2">
    <source>
        <dbReference type="Proteomes" id="UP000828941"/>
    </source>
</evidence>
<reference evidence="1 2" key="1">
    <citation type="journal article" date="2022" name="DNA Res.">
        <title>Chromosomal-level genome assembly of the orchid tree Bauhinia variegata (Leguminosae; Cercidoideae) supports the allotetraploid origin hypothesis of Bauhinia.</title>
        <authorList>
            <person name="Zhong Y."/>
            <person name="Chen Y."/>
            <person name="Zheng D."/>
            <person name="Pang J."/>
            <person name="Liu Y."/>
            <person name="Luo S."/>
            <person name="Meng S."/>
            <person name="Qian L."/>
            <person name="Wei D."/>
            <person name="Dai S."/>
            <person name="Zhou R."/>
        </authorList>
    </citation>
    <scope>NUCLEOTIDE SEQUENCE [LARGE SCALE GENOMIC DNA]</scope>
    <source>
        <strain evidence="1">BV-YZ2020</strain>
    </source>
</reference>
<comment type="caution">
    <text evidence="1">The sequence shown here is derived from an EMBL/GenBank/DDBJ whole genome shotgun (WGS) entry which is preliminary data.</text>
</comment>
<evidence type="ECO:0000313" key="1">
    <source>
        <dbReference type="EMBL" id="KAI4334001.1"/>
    </source>
</evidence>
<organism evidence="1 2">
    <name type="scientific">Bauhinia variegata</name>
    <name type="common">Purple orchid tree</name>
    <name type="synonym">Phanera variegata</name>
    <dbReference type="NCBI Taxonomy" id="167791"/>
    <lineage>
        <taxon>Eukaryota</taxon>
        <taxon>Viridiplantae</taxon>
        <taxon>Streptophyta</taxon>
        <taxon>Embryophyta</taxon>
        <taxon>Tracheophyta</taxon>
        <taxon>Spermatophyta</taxon>
        <taxon>Magnoliopsida</taxon>
        <taxon>eudicotyledons</taxon>
        <taxon>Gunneridae</taxon>
        <taxon>Pentapetalae</taxon>
        <taxon>rosids</taxon>
        <taxon>fabids</taxon>
        <taxon>Fabales</taxon>
        <taxon>Fabaceae</taxon>
        <taxon>Cercidoideae</taxon>
        <taxon>Cercideae</taxon>
        <taxon>Bauhiniinae</taxon>
        <taxon>Bauhinia</taxon>
    </lineage>
</organism>
<protein>
    <submittedName>
        <fullName evidence="1">Uncharacterized protein</fullName>
    </submittedName>
</protein>
<sequence length="205" mass="22894">MCFSYANSRDANNLHSWFIIQILDCILDGDKSMLSFVVIVPDFRGDAGCVEKVAKSGLDVFAHNIETVEELQSVVRDRRANFKQSLDVLMMAKEYAPARTLTKTSIMLGCGETPDQVIKTMEKVRAAGVDVMTFGQYMRPSKRHMPVSEYIKPEAFEKYQTLGMEMGFRYVASGPMVKSSYKAGEFYIKSMIEADRAASPGLPSA</sequence>
<accession>A0ACB9NDE2</accession>
<proteinExistence type="predicted"/>
<name>A0ACB9NDE2_BAUVA</name>
<keyword evidence="2" id="KW-1185">Reference proteome</keyword>